<dbReference type="InterPro" id="IPR043519">
    <property type="entry name" value="NT_sf"/>
</dbReference>
<evidence type="ECO:0000256" key="2">
    <source>
        <dbReference type="ARBA" id="ARBA00022842"/>
    </source>
</evidence>
<dbReference type="GO" id="GO:1990817">
    <property type="term" value="F:poly(A) RNA polymerase activity"/>
    <property type="evidence" value="ECO:0007669"/>
    <property type="project" value="InterPro"/>
</dbReference>
<evidence type="ECO:0000313" key="6">
    <source>
        <dbReference type="EMBL" id="GFH49506.1"/>
    </source>
</evidence>
<sequence>MVHPPATQAANNTIQLQSVMVIVKKNYCWKAKLIMDELESKKKAEESWKDDDFLTFGADGSESEEEESEKEKETSSKPVPSDTSSQKGKKRPRHEENQRNPFTSVSELPPWMDESHRVKFHRNVPKLVLLHDEIVSFAQLMAPQPDELEMRQNLVNKVKELIKEVFTGRECDVHVFGSQATGLLLPTSDIDFVVSLPDAIEDEKKEDTKDEKKTKSKEQKKIKEQKEMEEWESVKESISPLAQIGEALKSHPDWRNELTYLEVVENTRVPIVKFTHSNGLSVDICLNQTLGVQAAELMKRFLDAMAPLKPLTFVLKYFMAARGLNEPYSGGCGSFMLQMMIVSYLQHRERYAFNFGKANTMNLGSMLLGFFELYGVDFNYYTTGISVRSDGFYFPKAAKGKRQHFCYENRPFSLAIENPFEITADVGKASFRMQVIAKSFEIAMRVLLSHTAEPAVPTESILASIIPPTEEMIQRAEMLKVLQRQTKSRKRAHSESSESSMDTSSNDSEGLF</sequence>
<dbReference type="SUPFAM" id="SSF81301">
    <property type="entry name" value="Nucleotidyltransferase"/>
    <property type="match status" value="1"/>
</dbReference>
<dbReference type="GO" id="GO:0043634">
    <property type="term" value="P:polyadenylation-dependent ncRNA catabolic process"/>
    <property type="evidence" value="ECO:0007669"/>
    <property type="project" value="TreeGrafter"/>
</dbReference>
<dbReference type="CDD" id="cd05402">
    <property type="entry name" value="NT_PAP_TUTase"/>
    <property type="match status" value="1"/>
</dbReference>
<keyword evidence="7" id="KW-1185">Reference proteome</keyword>
<dbReference type="Gene3D" id="1.10.1410.10">
    <property type="match status" value="1"/>
</dbReference>
<dbReference type="GO" id="GO:0005730">
    <property type="term" value="C:nucleolus"/>
    <property type="evidence" value="ECO:0007669"/>
    <property type="project" value="TreeGrafter"/>
</dbReference>
<dbReference type="GO" id="GO:0031123">
    <property type="term" value="P:RNA 3'-end processing"/>
    <property type="evidence" value="ECO:0007669"/>
    <property type="project" value="TreeGrafter"/>
</dbReference>
<dbReference type="SUPFAM" id="SSF81631">
    <property type="entry name" value="PAP/OAS1 substrate-binding domain"/>
    <property type="match status" value="1"/>
</dbReference>
<dbReference type="Gene3D" id="3.30.460.10">
    <property type="entry name" value="Beta Polymerase, domain 2"/>
    <property type="match status" value="1"/>
</dbReference>
<dbReference type="InterPro" id="IPR002058">
    <property type="entry name" value="PAP_assoc"/>
</dbReference>
<feature type="domain" description="PAP-associated" evidence="4">
    <location>
        <begin position="362"/>
        <end position="423"/>
    </location>
</feature>
<feature type="region of interest" description="Disordered" evidence="3">
    <location>
        <begin position="41"/>
        <end position="108"/>
    </location>
</feature>
<dbReference type="InterPro" id="IPR045862">
    <property type="entry name" value="Trf4-like"/>
</dbReference>
<dbReference type="EMBL" id="BLLK01000038">
    <property type="protein sequence ID" value="GFH49506.1"/>
    <property type="molecule type" value="Genomic_DNA"/>
</dbReference>
<proteinExistence type="predicted"/>
<protein>
    <recommendedName>
        <fullName evidence="8">Polynucleotide adenylyltransferase</fullName>
    </recommendedName>
</protein>
<dbReference type="AlphaFoldDB" id="A0AAD3CQW5"/>
<reference evidence="6 7" key="1">
    <citation type="journal article" date="2021" name="Sci. Rep.">
        <title>The genome of the diatom Chaetoceros tenuissimus carries an ancient integrated fragment of an extant virus.</title>
        <authorList>
            <person name="Hongo Y."/>
            <person name="Kimura K."/>
            <person name="Takaki Y."/>
            <person name="Yoshida Y."/>
            <person name="Baba S."/>
            <person name="Kobayashi G."/>
            <person name="Nagasaki K."/>
            <person name="Hano T."/>
            <person name="Tomaru Y."/>
        </authorList>
    </citation>
    <scope>NUCLEOTIDE SEQUENCE [LARGE SCALE GENOMIC DNA]</scope>
    <source>
        <strain evidence="6 7">NIES-3715</strain>
    </source>
</reference>
<comment type="caution">
    <text evidence="6">The sequence shown here is derived from an EMBL/GenBank/DDBJ whole genome shotgun (WGS) entry which is preliminary data.</text>
</comment>
<evidence type="ECO:0000313" key="7">
    <source>
        <dbReference type="Proteomes" id="UP001054902"/>
    </source>
</evidence>
<dbReference type="GO" id="GO:0003729">
    <property type="term" value="F:mRNA binding"/>
    <property type="evidence" value="ECO:0007669"/>
    <property type="project" value="TreeGrafter"/>
</dbReference>
<dbReference type="Pfam" id="PF22600">
    <property type="entry name" value="MTPAP-like_central"/>
    <property type="match status" value="1"/>
</dbReference>
<dbReference type="PANTHER" id="PTHR23092:SF15">
    <property type="entry name" value="INACTIVE NON-CANONICAL POLY(A) RNA POLYMERASE PROTEIN TRF4-2-RELATED"/>
    <property type="match status" value="1"/>
</dbReference>
<accession>A0AAD3CQW5</accession>
<keyword evidence="2" id="KW-0460">Magnesium</keyword>
<feature type="region of interest" description="Disordered" evidence="3">
    <location>
        <begin position="484"/>
        <end position="512"/>
    </location>
</feature>
<feature type="domain" description="Poly(A) RNA polymerase mitochondrial-like central palm" evidence="5">
    <location>
        <begin position="130"/>
        <end position="301"/>
    </location>
</feature>
<dbReference type="Proteomes" id="UP001054902">
    <property type="component" value="Unassembled WGS sequence"/>
</dbReference>
<evidence type="ECO:0000259" key="5">
    <source>
        <dbReference type="Pfam" id="PF22600"/>
    </source>
</evidence>
<keyword evidence="1" id="KW-0479">Metal-binding</keyword>
<dbReference type="GO" id="GO:0046872">
    <property type="term" value="F:metal ion binding"/>
    <property type="evidence" value="ECO:0007669"/>
    <property type="project" value="UniProtKB-KW"/>
</dbReference>
<feature type="region of interest" description="Disordered" evidence="3">
    <location>
        <begin position="203"/>
        <end position="228"/>
    </location>
</feature>
<gene>
    <name evidence="6" type="ORF">CTEN210_05982</name>
</gene>
<dbReference type="PANTHER" id="PTHR23092">
    <property type="entry name" value="POLY(A) RNA POLYMERASE"/>
    <property type="match status" value="1"/>
</dbReference>
<evidence type="ECO:0008006" key="8">
    <source>
        <dbReference type="Google" id="ProtNLM"/>
    </source>
</evidence>
<feature type="compositionally biased region" description="Basic and acidic residues" evidence="3">
    <location>
        <begin position="41"/>
        <end position="52"/>
    </location>
</feature>
<name>A0AAD3CQW5_9STRA</name>
<evidence type="ECO:0000256" key="1">
    <source>
        <dbReference type="ARBA" id="ARBA00022723"/>
    </source>
</evidence>
<dbReference type="GO" id="GO:0031499">
    <property type="term" value="C:TRAMP complex"/>
    <property type="evidence" value="ECO:0007669"/>
    <property type="project" value="TreeGrafter"/>
</dbReference>
<evidence type="ECO:0000256" key="3">
    <source>
        <dbReference type="SAM" id="MobiDB-lite"/>
    </source>
</evidence>
<evidence type="ECO:0000259" key="4">
    <source>
        <dbReference type="Pfam" id="PF03828"/>
    </source>
</evidence>
<feature type="compositionally biased region" description="Low complexity" evidence="3">
    <location>
        <begin position="497"/>
        <end position="512"/>
    </location>
</feature>
<dbReference type="InterPro" id="IPR054708">
    <property type="entry name" value="MTPAP-like_central"/>
</dbReference>
<organism evidence="6 7">
    <name type="scientific">Chaetoceros tenuissimus</name>
    <dbReference type="NCBI Taxonomy" id="426638"/>
    <lineage>
        <taxon>Eukaryota</taxon>
        <taxon>Sar</taxon>
        <taxon>Stramenopiles</taxon>
        <taxon>Ochrophyta</taxon>
        <taxon>Bacillariophyta</taxon>
        <taxon>Coscinodiscophyceae</taxon>
        <taxon>Chaetocerotophycidae</taxon>
        <taxon>Chaetocerotales</taxon>
        <taxon>Chaetocerotaceae</taxon>
        <taxon>Chaetoceros</taxon>
    </lineage>
</organism>
<dbReference type="Pfam" id="PF03828">
    <property type="entry name" value="PAP_assoc"/>
    <property type="match status" value="1"/>
</dbReference>